<comment type="similarity">
    <text evidence="3">Belongs to the BRI3 family.</text>
</comment>
<feature type="transmembrane region" description="Helical" evidence="12">
    <location>
        <begin position="65"/>
        <end position="88"/>
    </location>
</feature>
<keyword evidence="4" id="KW-0963">Cytoplasm</keyword>
<dbReference type="AlphaFoldDB" id="A0AAW0UIW1"/>
<keyword evidence="8" id="KW-0458">Lysosome</keyword>
<keyword evidence="5 12" id="KW-0812">Transmembrane</keyword>
<organism evidence="13 14">
    <name type="scientific">Scylla paramamosain</name>
    <name type="common">Mud crab</name>
    <dbReference type="NCBI Taxonomy" id="85552"/>
    <lineage>
        <taxon>Eukaryota</taxon>
        <taxon>Metazoa</taxon>
        <taxon>Ecdysozoa</taxon>
        <taxon>Arthropoda</taxon>
        <taxon>Crustacea</taxon>
        <taxon>Multicrustacea</taxon>
        <taxon>Malacostraca</taxon>
        <taxon>Eumalacostraca</taxon>
        <taxon>Eucarida</taxon>
        <taxon>Decapoda</taxon>
        <taxon>Pleocyemata</taxon>
        <taxon>Brachyura</taxon>
        <taxon>Eubrachyura</taxon>
        <taxon>Portunoidea</taxon>
        <taxon>Portunidae</taxon>
        <taxon>Portuninae</taxon>
        <taxon>Scylla</taxon>
    </lineage>
</organism>
<keyword evidence="14" id="KW-1185">Reference proteome</keyword>
<dbReference type="EMBL" id="JARAKH010000010">
    <property type="protein sequence ID" value="KAK8400084.1"/>
    <property type="molecule type" value="Genomic_DNA"/>
</dbReference>
<evidence type="ECO:0000256" key="10">
    <source>
        <dbReference type="ARBA" id="ARBA00035449"/>
    </source>
</evidence>
<dbReference type="PANTHER" id="PTHR13551:SF1">
    <property type="entry name" value="MEMBRANE PROTEIN BRI3"/>
    <property type="match status" value="1"/>
</dbReference>
<evidence type="ECO:0000256" key="12">
    <source>
        <dbReference type="SAM" id="Phobius"/>
    </source>
</evidence>
<dbReference type="GO" id="GO:0048471">
    <property type="term" value="C:perinuclear region of cytoplasm"/>
    <property type="evidence" value="ECO:0007669"/>
    <property type="project" value="UniProtKB-SubCell"/>
</dbReference>
<evidence type="ECO:0000256" key="4">
    <source>
        <dbReference type="ARBA" id="ARBA00022490"/>
    </source>
</evidence>
<keyword evidence="7 12" id="KW-0472">Membrane</keyword>
<evidence type="ECO:0000313" key="13">
    <source>
        <dbReference type="EMBL" id="KAK8400084.1"/>
    </source>
</evidence>
<comment type="subunit">
    <text evidence="11">Interacts with BRI3BP. Interacts with MGAT1 and IFITM3.</text>
</comment>
<comment type="subcellular location">
    <subcellularLocation>
        <location evidence="2">Cytoplasm</location>
        <location evidence="2">Perinuclear region</location>
    </subcellularLocation>
    <subcellularLocation>
        <location evidence="1">Lysosome membrane</location>
        <topology evidence="1">Multi-pass membrane protein</topology>
    </subcellularLocation>
</comment>
<evidence type="ECO:0000256" key="6">
    <source>
        <dbReference type="ARBA" id="ARBA00022989"/>
    </source>
</evidence>
<evidence type="ECO:0000256" key="7">
    <source>
        <dbReference type="ARBA" id="ARBA00023136"/>
    </source>
</evidence>
<protein>
    <recommendedName>
        <fullName evidence="9">Membrane protein BRI3</fullName>
    </recommendedName>
    <alternativeName>
        <fullName evidence="10">Brain protein I3</fullName>
    </alternativeName>
</protein>
<accession>A0AAW0UIW1</accession>
<evidence type="ECO:0000256" key="8">
    <source>
        <dbReference type="ARBA" id="ARBA00023228"/>
    </source>
</evidence>
<comment type="caution">
    <text evidence="13">The sequence shown here is derived from an EMBL/GenBank/DDBJ whole genome shotgun (WGS) entry which is preliminary data.</text>
</comment>
<dbReference type="GO" id="GO:0005765">
    <property type="term" value="C:lysosomal membrane"/>
    <property type="evidence" value="ECO:0007669"/>
    <property type="project" value="UniProtKB-SubCell"/>
</dbReference>
<evidence type="ECO:0000256" key="5">
    <source>
        <dbReference type="ARBA" id="ARBA00022692"/>
    </source>
</evidence>
<dbReference type="Pfam" id="PF10164">
    <property type="entry name" value="BRI3"/>
    <property type="match status" value="1"/>
</dbReference>
<evidence type="ECO:0000256" key="2">
    <source>
        <dbReference type="ARBA" id="ARBA00004556"/>
    </source>
</evidence>
<reference evidence="13 14" key="1">
    <citation type="submission" date="2023-03" db="EMBL/GenBank/DDBJ databases">
        <title>High-quality genome of Scylla paramamosain provides insights in environmental adaptation.</title>
        <authorList>
            <person name="Zhang L."/>
        </authorList>
    </citation>
    <scope>NUCLEOTIDE SEQUENCE [LARGE SCALE GENOMIC DNA]</scope>
    <source>
        <strain evidence="13">LZ_2023a</strain>
        <tissue evidence="13">Muscle</tissue>
    </source>
</reference>
<evidence type="ECO:0000256" key="11">
    <source>
        <dbReference type="ARBA" id="ARBA00046593"/>
    </source>
</evidence>
<evidence type="ECO:0000256" key="9">
    <source>
        <dbReference type="ARBA" id="ARBA00035284"/>
    </source>
</evidence>
<evidence type="ECO:0000256" key="3">
    <source>
        <dbReference type="ARBA" id="ARBA00008090"/>
    </source>
</evidence>
<sequence>MADVKVYDSPPPYSAPRQWKFLNPGMVNVAVIEQPCTTQPCAPAAQLVVIGALCPVCKVGILQEEFTGCGICLGIFFFPLGLLCCLLMRERRCNHCRASFS</sequence>
<keyword evidence="6 12" id="KW-1133">Transmembrane helix</keyword>
<dbReference type="PANTHER" id="PTHR13551">
    <property type="entry name" value="BRAIN PROTEIN I3"/>
    <property type="match status" value="1"/>
</dbReference>
<proteinExistence type="inferred from homology"/>
<dbReference type="InterPro" id="IPR019317">
    <property type="entry name" value="BRI3"/>
</dbReference>
<evidence type="ECO:0000313" key="14">
    <source>
        <dbReference type="Proteomes" id="UP001487740"/>
    </source>
</evidence>
<gene>
    <name evidence="13" type="ORF">O3P69_003050</name>
</gene>
<name>A0AAW0UIW1_SCYPA</name>
<dbReference type="Proteomes" id="UP001487740">
    <property type="component" value="Unassembled WGS sequence"/>
</dbReference>
<evidence type="ECO:0000256" key="1">
    <source>
        <dbReference type="ARBA" id="ARBA00004155"/>
    </source>
</evidence>